<evidence type="ECO:0000256" key="1">
    <source>
        <dbReference type="SAM" id="Phobius"/>
    </source>
</evidence>
<keyword evidence="1" id="KW-0812">Transmembrane</keyword>
<feature type="transmembrane region" description="Helical" evidence="1">
    <location>
        <begin position="47"/>
        <end position="67"/>
    </location>
</feature>
<dbReference type="EMBL" id="AP022579">
    <property type="protein sequence ID" value="BBX88646.1"/>
    <property type="molecule type" value="Genomic_DNA"/>
</dbReference>
<feature type="transmembrane region" description="Helical" evidence="1">
    <location>
        <begin position="74"/>
        <end position="92"/>
    </location>
</feature>
<reference evidence="2 3" key="1">
    <citation type="journal article" date="2019" name="Emerg. Microbes Infect.">
        <title>Comprehensive subspecies identification of 175 nontuberculous mycobacteria species based on 7547 genomic profiles.</title>
        <authorList>
            <person name="Matsumoto Y."/>
            <person name="Kinjo T."/>
            <person name="Motooka D."/>
            <person name="Nabeya D."/>
            <person name="Jung N."/>
            <person name="Uechi K."/>
            <person name="Horii T."/>
            <person name="Iida T."/>
            <person name="Fujita J."/>
            <person name="Nakamura S."/>
        </authorList>
    </citation>
    <scope>NUCLEOTIDE SEQUENCE [LARGE SCALE GENOMIC DNA]</scope>
    <source>
        <strain evidence="2 3">JCM 15653</strain>
    </source>
</reference>
<dbReference type="SUPFAM" id="SSF48317">
    <property type="entry name" value="Acid phosphatase/Vanadium-dependent haloperoxidase"/>
    <property type="match status" value="1"/>
</dbReference>
<name>A0ABM7IPE7_9MYCO</name>
<sequence>MIARWWPPIGLAAMVLLGWAVHAAPIPIDDWFQELGSEMGPRRDVFLLFTKPPLVAAALLIGIVVAVRQHRKRLAIAMVVSPLLAITIVRLIKPLFGREKEGALAYPSGHTTFLVTVTGLLLLVAGMRLWALAVAVCVVLLGIFGLSMTFHYFTDTVGGILLGTSVVGIAAVLAPQGQSDQVDDVSSGLR</sequence>
<keyword evidence="1" id="KW-1133">Transmembrane helix</keyword>
<gene>
    <name evidence="2" type="ORF">MBOE_02950</name>
</gene>
<dbReference type="Gene3D" id="1.20.144.10">
    <property type="entry name" value="Phosphatidic acid phosphatase type 2/haloperoxidase"/>
    <property type="match status" value="1"/>
</dbReference>
<keyword evidence="3" id="KW-1185">Reference proteome</keyword>
<dbReference type="InterPro" id="IPR036938">
    <property type="entry name" value="PAP2/HPO_sf"/>
</dbReference>
<keyword evidence="1" id="KW-0472">Membrane</keyword>
<feature type="transmembrane region" description="Helical" evidence="1">
    <location>
        <begin position="129"/>
        <end position="150"/>
    </location>
</feature>
<evidence type="ECO:0000313" key="2">
    <source>
        <dbReference type="EMBL" id="BBX88646.1"/>
    </source>
</evidence>
<feature type="transmembrane region" description="Helical" evidence="1">
    <location>
        <begin position="104"/>
        <end position="124"/>
    </location>
</feature>
<dbReference type="Proteomes" id="UP000466683">
    <property type="component" value="Chromosome"/>
</dbReference>
<organism evidence="2 3">
    <name type="scientific">Mycolicibacterium boenickei</name>
    <dbReference type="NCBI Taxonomy" id="146017"/>
    <lineage>
        <taxon>Bacteria</taxon>
        <taxon>Bacillati</taxon>
        <taxon>Actinomycetota</taxon>
        <taxon>Actinomycetes</taxon>
        <taxon>Mycobacteriales</taxon>
        <taxon>Mycobacteriaceae</taxon>
        <taxon>Mycolicibacterium</taxon>
    </lineage>
</organism>
<feature type="transmembrane region" description="Helical" evidence="1">
    <location>
        <begin position="156"/>
        <end position="174"/>
    </location>
</feature>
<proteinExistence type="predicted"/>
<evidence type="ECO:0000313" key="3">
    <source>
        <dbReference type="Proteomes" id="UP000466683"/>
    </source>
</evidence>
<protein>
    <submittedName>
        <fullName evidence="2">Phosphoesterase</fullName>
    </submittedName>
</protein>
<dbReference type="RefSeq" id="WP_077742524.1">
    <property type="nucleotide sequence ID" value="NZ_AP022579.1"/>
</dbReference>
<accession>A0ABM7IPE7</accession>